<organism evidence="3 4">
    <name type="scientific">Candidatus Bilophila faecipullorum</name>
    <dbReference type="NCBI Taxonomy" id="2838482"/>
    <lineage>
        <taxon>Bacteria</taxon>
        <taxon>Pseudomonadati</taxon>
        <taxon>Thermodesulfobacteriota</taxon>
        <taxon>Desulfovibrionia</taxon>
        <taxon>Desulfovibrionales</taxon>
        <taxon>Desulfovibrionaceae</taxon>
        <taxon>Bilophila</taxon>
    </lineage>
</organism>
<feature type="chain" id="PRO_5038449103" evidence="2">
    <location>
        <begin position="24"/>
        <end position="176"/>
    </location>
</feature>
<protein>
    <submittedName>
        <fullName evidence="3">Uncharacterized protein</fullName>
    </submittedName>
</protein>
<dbReference type="Proteomes" id="UP000824264">
    <property type="component" value="Unassembled WGS sequence"/>
</dbReference>
<reference evidence="3" key="1">
    <citation type="journal article" date="2021" name="PeerJ">
        <title>Extensive microbial diversity within the chicken gut microbiome revealed by metagenomics and culture.</title>
        <authorList>
            <person name="Gilroy R."/>
            <person name="Ravi A."/>
            <person name="Getino M."/>
            <person name="Pursley I."/>
            <person name="Horton D.L."/>
            <person name="Alikhan N.F."/>
            <person name="Baker D."/>
            <person name="Gharbi K."/>
            <person name="Hall N."/>
            <person name="Watson M."/>
            <person name="Adriaenssens E.M."/>
            <person name="Foster-Nyarko E."/>
            <person name="Jarju S."/>
            <person name="Secka A."/>
            <person name="Antonio M."/>
            <person name="Oren A."/>
            <person name="Chaudhuri R.R."/>
            <person name="La Ragione R."/>
            <person name="Hildebrand F."/>
            <person name="Pallen M.J."/>
        </authorList>
    </citation>
    <scope>NUCLEOTIDE SEQUENCE</scope>
    <source>
        <strain evidence="3">ChiSxjej5B17-1746</strain>
    </source>
</reference>
<dbReference type="PROSITE" id="PS51257">
    <property type="entry name" value="PROKAR_LIPOPROTEIN"/>
    <property type="match status" value="1"/>
</dbReference>
<dbReference type="EMBL" id="DXGI01000283">
    <property type="protein sequence ID" value="HIW78967.1"/>
    <property type="molecule type" value="Genomic_DNA"/>
</dbReference>
<evidence type="ECO:0000256" key="1">
    <source>
        <dbReference type="SAM" id="MobiDB-lite"/>
    </source>
</evidence>
<comment type="caution">
    <text evidence="3">The sequence shown here is derived from an EMBL/GenBank/DDBJ whole genome shotgun (WGS) entry which is preliminary data.</text>
</comment>
<feature type="non-terminal residue" evidence="3">
    <location>
        <position position="176"/>
    </location>
</feature>
<evidence type="ECO:0000256" key="2">
    <source>
        <dbReference type="SAM" id="SignalP"/>
    </source>
</evidence>
<sequence>MRTSGRFLLSFAFVALACPTVWAAPESGQDKGKKEEVVWGEMPAGARTTYIGIHGGTVPVSLLTAGDGSPMIALVGLTGSDFLHFLRSKGKMAEEPPAETPATPAASGPLPPSPSSNATLAQAPAAPSGEAQTEDLPATPPPVPSESNATLLLAGSPSGDIPVIYATGRAFERMSL</sequence>
<proteinExistence type="predicted"/>
<accession>A0A9D1R2M4</accession>
<evidence type="ECO:0000313" key="4">
    <source>
        <dbReference type="Proteomes" id="UP000824264"/>
    </source>
</evidence>
<gene>
    <name evidence="3" type="ORF">H9874_07470</name>
</gene>
<keyword evidence="2" id="KW-0732">Signal</keyword>
<name>A0A9D1R2M4_9BACT</name>
<dbReference type="AlphaFoldDB" id="A0A9D1R2M4"/>
<feature type="region of interest" description="Disordered" evidence="1">
    <location>
        <begin position="90"/>
        <end position="158"/>
    </location>
</feature>
<feature type="signal peptide" evidence="2">
    <location>
        <begin position="1"/>
        <end position="23"/>
    </location>
</feature>
<reference evidence="3" key="2">
    <citation type="submission" date="2021-04" db="EMBL/GenBank/DDBJ databases">
        <authorList>
            <person name="Gilroy R."/>
        </authorList>
    </citation>
    <scope>NUCLEOTIDE SEQUENCE</scope>
    <source>
        <strain evidence="3">ChiSxjej5B17-1746</strain>
    </source>
</reference>
<evidence type="ECO:0000313" key="3">
    <source>
        <dbReference type="EMBL" id="HIW78967.1"/>
    </source>
</evidence>